<dbReference type="PROSITE" id="PS00108">
    <property type="entry name" value="PROTEIN_KINASE_ST"/>
    <property type="match status" value="1"/>
</dbReference>
<dbReference type="EMBL" id="CP155447">
    <property type="protein sequence ID" value="XBH05526.1"/>
    <property type="molecule type" value="Genomic_DNA"/>
</dbReference>
<keyword evidence="4 5" id="KW-0067">ATP-binding</keyword>
<dbReference type="PROSITE" id="PS50011">
    <property type="entry name" value="PROTEIN_KINASE_DOM"/>
    <property type="match status" value="1"/>
</dbReference>
<evidence type="ECO:0000256" key="1">
    <source>
        <dbReference type="ARBA" id="ARBA00022679"/>
    </source>
</evidence>
<evidence type="ECO:0000313" key="8">
    <source>
        <dbReference type="EMBL" id="XBH05526.1"/>
    </source>
</evidence>
<dbReference type="CDD" id="cd14014">
    <property type="entry name" value="STKc_PknB_like"/>
    <property type="match status" value="1"/>
</dbReference>
<evidence type="ECO:0000256" key="2">
    <source>
        <dbReference type="ARBA" id="ARBA00022741"/>
    </source>
</evidence>
<dbReference type="AlphaFoldDB" id="A0AAU7CJW9"/>
<sequence>MNEPFANHDSERQRLLVELICIDLEYRCQDRRATSPIFISHYLDTFPELVSLECLPIELIAEEYRVRWRWGDRPSHEEFLARFQGRRDQIRAELLQIDQELEAEGNPASRPTLRSTSLSEPEPADLPRDAPLLSHSEFLLRRLVGAGRMGKVYEAQPSNNTHGAIAVKFLRKGYLRHPQVVRRFIGEAMTIGKLRHPNIVGTQGLGRTPGGSYFIVMDFVAGPNLAQLGVQKEISAHEAVRWVRETCAAVEHAHANGIVHCDLKPANLLLDASGKIKVTDFGLARSLTVDTPWAAEVEGTAPFMAPEQASRSWGPIDPRTDVYGLGAVLFALLTGRPPMIGGRLPDILAQVVSGTPVIAAIDLRPALPRALSDLCQTCLSKPPEQRYQTVKALDSALANLCF</sequence>
<dbReference type="Gene3D" id="1.10.510.10">
    <property type="entry name" value="Transferase(Phosphotransferase) domain 1"/>
    <property type="match status" value="1"/>
</dbReference>
<keyword evidence="2 5" id="KW-0547">Nucleotide-binding</keyword>
<dbReference type="Gene3D" id="3.30.200.20">
    <property type="entry name" value="Phosphorylase Kinase, domain 1"/>
    <property type="match status" value="1"/>
</dbReference>
<organism evidence="8">
    <name type="scientific">Singulisphaera sp. Ch08</name>
    <dbReference type="NCBI Taxonomy" id="3120278"/>
    <lineage>
        <taxon>Bacteria</taxon>
        <taxon>Pseudomonadati</taxon>
        <taxon>Planctomycetota</taxon>
        <taxon>Planctomycetia</taxon>
        <taxon>Isosphaerales</taxon>
        <taxon>Isosphaeraceae</taxon>
        <taxon>Singulisphaera</taxon>
    </lineage>
</organism>
<dbReference type="SUPFAM" id="SSF56112">
    <property type="entry name" value="Protein kinase-like (PK-like)"/>
    <property type="match status" value="1"/>
</dbReference>
<dbReference type="PROSITE" id="PS00107">
    <property type="entry name" value="PROTEIN_KINASE_ATP"/>
    <property type="match status" value="1"/>
</dbReference>
<proteinExistence type="predicted"/>
<dbReference type="SMART" id="SM00220">
    <property type="entry name" value="S_TKc"/>
    <property type="match status" value="1"/>
</dbReference>
<evidence type="ECO:0000256" key="5">
    <source>
        <dbReference type="PROSITE-ProRule" id="PRU10141"/>
    </source>
</evidence>
<dbReference type="InterPro" id="IPR011009">
    <property type="entry name" value="Kinase-like_dom_sf"/>
</dbReference>
<feature type="binding site" evidence="5">
    <location>
        <position position="168"/>
    </location>
    <ligand>
        <name>ATP</name>
        <dbReference type="ChEBI" id="CHEBI:30616"/>
    </ligand>
</feature>
<feature type="region of interest" description="Disordered" evidence="6">
    <location>
        <begin position="101"/>
        <end position="130"/>
    </location>
</feature>
<keyword evidence="1 8" id="KW-0808">Transferase</keyword>
<evidence type="ECO:0000256" key="6">
    <source>
        <dbReference type="SAM" id="MobiDB-lite"/>
    </source>
</evidence>
<dbReference type="InterPro" id="IPR000719">
    <property type="entry name" value="Prot_kinase_dom"/>
</dbReference>
<dbReference type="PANTHER" id="PTHR43289:SF6">
    <property type="entry name" value="SERINE_THREONINE-PROTEIN KINASE NEKL-3"/>
    <property type="match status" value="1"/>
</dbReference>
<dbReference type="RefSeq" id="WP_406698351.1">
    <property type="nucleotide sequence ID" value="NZ_CP155447.1"/>
</dbReference>
<name>A0AAU7CJW9_9BACT</name>
<keyword evidence="3 8" id="KW-0418">Kinase</keyword>
<evidence type="ECO:0000256" key="3">
    <source>
        <dbReference type="ARBA" id="ARBA00022777"/>
    </source>
</evidence>
<feature type="domain" description="Protein kinase" evidence="7">
    <location>
        <begin position="138"/>
        <end position="398"/>
    </location>
</feature>
<gene>
    <name evidence="8" type="ORF">V5E97_05775</name>
</gene>
<dbReference type="PANTHER" id="PTHR43289">
    <property type="entry name" value="MITOGEN-ACTIVATED PROTEIN KINASE KINASE KINASE 20-RELATED"/>
    <property type="match status" value="1"/>
</dbReference>
<dbReference type="Pfam" id="PF00069">
    <property type="entry name" value="Pkinase"/>
    <property type="match status" value="1"/>
</dbReference>
<dbReference type="GO" id="GO:0005524">
    <property type="term" value="F:ATP binding"/>
    <property type="evidence" value="ECO:0007669"/>
    <property type="project" value="UniProtKB-UniRule"/>
</dbReference>
<dbReference type="InterPro" id="IPR008271">
    <property type="entry name" value="Ser/Thr_kinase_AS"/>
</dbReference>
<accession>A0AAU7CJW9</accession>
<protein>
    <submittedName>
        <fullName evidence="8">Serine/threonine-protein kinase</fullName>
        <ecNumber evidence="8">2.7.11.1</ecNumber>
    </submittedName>
</protein>
<reference evidence="8" key="1">
    <citation type="submission" date="2024-05" db="EMBL/GenBank/DDBJ databases">
        <title>Planctomycetes of the genus Singulisphaera possess chitinolytic capabilities.</title>
        <authorList>
            <person name="Ivanova A."/>
        </authorList>
    </citation>
    <scope>NUCLEOTIDE SEQUENCE</scope>
    <source>
        <strain evidence="8">Ch08T</strain>
    </source>
</reference>
<evidence type="ECO:0000259" key="7">
    <source>
        <dbReference type="PROSITE" id="PS50011"/>
    </source>
</evidence>
<dbReference type="InterPro" id="IPR017441">
    <property type="entry name" value="Protein_kinase_ATP_BS"/>
</dbReference>
<dbReference type="GO" id="GO:0004674">
    <property type="term" value="F:protein serine/threonine kinase activity"/>
    <property type="evidence" value="ECO:0007669"/>
    <property type="project" value="UniProtKB-EC"/>
</dbReference>
<evidence type="ECO:0000256" key="4">
    <source>
        <dbReference type="ARBA" id="ARBA00022840"/>
    </source>
</evidence>
<dbReference type="EC" id="2.7.11.1" evidence="8"/>